<feature type="binding site" evidence="10">
    <location>
        <position position="643"/>
    </location>
    <ligand>
        <name>Zn(2+)</name>
        <dbReference type="ChEBI" id="CHEBI:29105"/>
        <note>catalytic</note>
    </ligand>
</feature>
<dbReference type="InterPro" id="IPR006276">
    <property type="entry name" value="Cobalamin-indep_Met_synthase"/>
</dbReference>
<evidence type="ECO:0000259" key="14">
    <source>
        <dbReference type="Pfam" id="PF01717"/>
    </source>
</evidence>
<feature type="binding site" evidence="12">
    <location>
        <position position="656"/>
    </location>
    <ligand>
        <name>Zn(2+)</name>
        <dbReference type="ChEBI" id="CHEBI:29105"/>
        <label>1</label>
        <note>catalytic</note>
    </ligand>
</feature>
<keyword evidence="7 10" id="KW-0479">Metal-binding</keyword>
<comment type="catalytic activity">
    <reaction evidence="10">
        <text>5-methyltetrahydropteroyltri-L-glutamate + L-homocysteine = tetrahydropteroyltri-L-glutamate + L-methionine</text>
        <dbReference type="Rhea" id="RHEA:21196"/>
        <dbReference type="ChEBI" id="CHEBI:57844"/>
        <dbReference type="ChEBI" id="CHEBI:58140"/>
        <dbReference type="ChEBI" id="CHEBI:58199"/>
        <dbReference type="ChEBI" id="CHEBI:58207"/>
        <dbReference type="EC" id="2.1.1.14"/>
    </reaction>
</comment>
<feature type="binding site" evidence="10 11">
    <location>
        <position position="598"/>
    </location>
    <ligand>
        <name>L-methionine</name>
        <dbReference type="ChEBI" id="CHEBI:57844"/>
    </ligand>
</feature>
<feature type="domain" description="Cobalamin-independent methionine synthase MetE C-terminal/archaeal" evidence="14">
    <location>
        <begin position="425"/>
        <end position="748"/>
    </location>
</feature>
<comment type="function">
    <text evidence="1 10">Catalyzes the transfer of a methyl group from 5-methyltetrahydrofolate to homocysteine resulting in methionine formation.</text>
</comment>
<dbReference type="NCBIfam" id="TIGR01371">
    <property type="entry name" value="met_syn_B12ind"/>
    <property type="match status" value="1"/>
</dbReference>
<gene>
    <name evidence="10" type="primary">metE</name>
    <name evidence="16" type="ORF">FC91_GL000566</name>
</gene>
<proteinExistence type="inferred from homology"/>
<dbReference type="CDD" id="cd03312">
    <property type="entry name" value="CIMS_N_terminal_like"/>
    <property type="match status" value="1"/>
</dbReference>
<keyword evidence="8 10" id="KW-0862">Zinc</keyword>
<dbReference type="RefSeq" id="WP_027829658.1">
    <property type="nucleotide sequence ID" value="NZ_AZFW01000103.1"/>
</dbReference>
<evidence type="ECO:0000256" key="8">
    <source>
        <dbReference type="ARBA" id="ARBA00022833"/>
    </source>
</evidence>
<feature type="binding site" evidence="10 11">
    <location>
        <position position="598"/>
    </location>
    <ligand>
        <name>L-homocysteine</name>
        <dbReference type="ChEBI" id="CHEBI:58199"/>
    </ligand>
</feature>
<evidence type="ECO:0000256" key="13">
    <source>
        <dbReference type="PIRSR" id="PIRSR000382-3"/>
    </source>
</evidence>
<keyword evidence="4 10" id="KW-0489">Methyltransferase</keyword>
<evidence type="ECO:0000256" key="2">
    <source>
        <dbReference type="ARBA" id="ARBA00004681"/>
    </source>
</evidence>
<dbReference type="UniPathway" id="UPA00051">
    <property type="reaction ID" value="UER00082"/>
</dbReference>
<comment type="caution">
    <text evidence="16">The sequence shown here is derived from an EMBL/GenBank/DDBJ whole genome shotgun (WGS) entry which is preliminary data.</text>
</comment>
<keyword evidence="5 10" id="KW-0028">Amino-acid biosynthesis</keyword>
<dbReference type="EC" id="2.1.1.14" evidence="10"/>
<feature type="binding site" evidence="10">
    <location>
        <position position="483"/>
    </location>
    <ligand>
        <name>L-homocysteine</name>
        <dbReference type="ChEBI" id="CHEBI:58199"/>
    </ligand>
</feature>
<comment type="cofactor">
    <cofactor evidence="12">
        <name>Zn(2+)</name>
        <dbReference type="ChEBI" id="CHEBI:29105"/>
    </cofactor>
    <text evidence="12">Binds 2 Zn(2+) ions per subunit.</text>
</comment>
<feature type="binding site" evidence="12">
    <location>
        <position position="665"/>
    </location>
    <ligand>
        <name>Zn(2+)</name>
        <dbReference type="ChEBI" id="CHEBI:29105"/>
        <label>1</label>
        <note>catalytic</note>
    </ligand>
</feature>
<dbReference type="NCBIfam" id="NF003556">
    <property type="entry name" value="PRK05222.1"/>
    <property type="match status" value="1"/>
</dbReference>
<dbReference type="Gene3D" id="3.20.20.210">
    <property type="match status" value="2"/>
</dbReference>
<comment type="pathway">
    <text evidence="2 10">Amino-acid biosynthesis; L-methionine biosynthesis via de novo pathway; L-methionine from L-homocysteine (MetE route): step 1/1.</text>
</comment>
<dbReference type="eggNOG" id="COG0620">
    <property type="taxonomic scope" value="Bacteria"/>
</dbReference>
<dbReference type="PIRSF" id="PIRSF000382">
    <property type="entry name" value="MeTrfase_B12_ind"/>
    <property type="match status" value="1"/>
</dbReference>
<dbReference type="SUPFAM" id="SSF51726">
    <property type="entry name" value="UROD/MetE-like"/>
    <property type="match status" value="2"/>
</dbReference>
<evidence type="ECO:0000256" key="7">
    <source>
        <dbReference type="ARBA" id="ARBA00022723"/>
    </source>
</evidence>
<feature type="active site" description="Proton donor" evidence="10 13">
    <location>
        <position position="694"/>
    </location>
</feature>
<dbReference type="AlphaFoldDB" id="A0A0R1XEU5"/>
<feature type="binding site" evidence="10 11">
    <location>
        <position position="483"/>
    </location>
    <ligand>
        <name>L-methionine</name>
        <dbReference type="ChEBI" id="CHEBI:57844"/>
    </ligand>
</feature>
<evidence type="ECO:0000259" key="15">
    <source>
        <dbReference type="Pfam" id="PF08267"/>
    </source>
</evidence>
<dbReference type="InterPro" id="IPR002629">
    <property type="entry name" value="Met_Synth_C/arc"/>
</dbReference>
<evidence type="ECO:0000256" key="11">
    <source>
        <dbReference type="PIRSR" id="PIRSR000382-1"/>
    </source>
</evidence>
<dbReference type="Proteomes" id="UP000050949">
    <property type="component" value="Unassembled WGS sequence"/>
</dbReference>
<dbReference type="GO" id="GO:0008270">
    <property type="term" value="F:zinc ion binding"/>
    <property type="evidence" value="ECO:0007669"/>
    <property type="project" value="InterPro"/>
</dbReference>
<reference evidence="16 17" key="1">
    <citation type="journal article" date="2015" name="Genome Announc.">
        <title>Expanding the biotechnology potential of lactobacilli through comparative genomics of 213 strains and associated genera.</title>
        <authorList>
            <person name="Sun Z."/>
            <person name="Harris H.M."/>
            <person name="McCann A."/>
            <person name="Guo C."/>
            <person name="Argimon S."/>
            <person name="Zhang W."/>
            <person name="Yang X."/>
            <person name="Jeffery I.B."/>
            <person name="Cooney J.C."/>
            <person name="Kagawa T.F."/>
            <person name="Liu W."/>
            <person name="Song Y."/>
            <person name="Salvetti E."/>
            <person name="Wrobel A."/>
            <person name="Rasinkangas P."/>
            <person name="Parkhill J."/>
            <person name="Rea M.C."/>
            <person name="O'Sullivan O."/>
            <person name="Ritari J."/>
            <person name="Douillard F.P."/>
            <person name="Paul Ross R."/>
            <person name="Yang R."/>
            <person name="Briner A.E."/>
            <person name="Felis G.E."/>
            <person name="de Vos W.M."/>
            <person name="Barrangou R."/>
            <person name="Klaenhammer T.R."/>
            <person name="Caufield P.W."/>
            <person name="Cui Y."/>
            <person name="Zhang H."/>
            <person name="O'Toole P.W."/>
        </authorList>
    </citation>
    <scope>NUCLEOTIDE SEQUENCE [LARGE SCALE GENOMIC DNA]</scope>
    <source>
        <strain evidence="16 17">DSM 16991</strain>
    </source>
</reference>
<protein>
    <recommendedName>
        <fullName evidence="10">5-methyltetrahydropteroyltriglutamate--homocysteine methyltransferase</fullName>
        <ecNumber evidence="10">2.1.1.14</ecNumber>
    </recommendedName>
    <alternativeName>
        <fullName evidence="10">Cobalamin-independent methionine synthase</fullName>
    </alternativeName>
    <alternativeName>
        <fullName evidence="10">Methionine synthase, vitamin-B12 independent isozyme</fullName>
    </alternativeName>
</protein>
<dbReference type="PATRIC" id="fig|1122147.4.peg.587"/>
<feature type="binding site" evidence="10">
    <location>
        <begin position="15"/>
        <end position="18"/>
    </location>
    <ligand>
        <name>5-methyltetrahydropteroyltri-L-glutamate</name>
        <dbReference type="ChEBI" id="CHEBI:58207"/>
    </ligand>
</feature>
<feature type="binding site" evidence="12">
    <location>
        <position position="643"/>
    </location>
    <ligand>
        <name>Zn(2+)</name>
        <dbReference type="ChEBI" id="CHEBI:29105"/>
        <label>1</label>
        <note>catalytic</note>
    </ligand>
</feature>
<dbReference type="GO" id="GO:0032259">
    <property type="term" value="P:methylation"/>
    <property type="evidence" value="ECO:0007669"/>
    <property type="project" value="UniProtKB-KW"/>
</dbReference>
<evidence type="ECO:0000256" key="12">
    <source>
        <dbReference type="PIRSR" id="PIRSR000382-2"/>
    </source>
</evidence>
<evidence type="ECO:0000313" key="17">
    <source>
        <dbReference type="Proteomes" id="UP000050949"/>
    </source>
</evidence>
<dbReference type="HAMAP" id="MF_00172">
    <property type="entry name" value="Meth_synth"/>
    <property type="match status" value="1"/>
</dbReference>
<evidence type="ECO:0000256" key="9">
    <source>
        <dbReference type="ARBA" id="ARBA00023167"/>
    </source>
</evidence>
<keyword evidence="6 10" id="KW-0808">Transferase</keyword>
<evidence type="ECO:0000256" key="1">
    <source>
        <dbReference type="ARBA" id="ARBA00002777"/>
    </source>
</evidence>
<comment type="similarity">
    <text evidence="3 10">Belongs to the vitamin-B12 independent methionine synthase family.</text>
</comment>
<feature type="binding site" evidence="12">
    <location>
        <position position="641"/>
    </location>
    <ligand>
        <name>Zn(2+)</name>
        <dbReference type="ChEBI" id="CHEBI:29105"/>
        <label>1</label>
        <note>catalytic</note>
    </ligand>
</feature>
<feature type="binding site" evidence="10">
    <location>
        <position position="604"/>
    </location>
    <ligand>
        <name>5-methyltetrahydropteroyltri-L-glutamate</name>
        <dbReference type="ChEBI" id="CHEBI:58207"/>
    </ligand>
</feature>
<dbReference type="CDD" id="cd03311">
    <property type="entry name" value="CIMS_C_terminal_like"/>
    <property type="match status" value="1"/>
</dbReference>
<dbReference type="EMBL" id="AZFW01000103">
    <property type="protein sequence ID" value="KRM25651.1"/>
    <property type="molecule type" value="Genomic_DNA"/>
</dbReference>
<dbReference type="GO" id="GO:0003871">
    <property type="term" value="F:5-methyltetrahydropteroyltriglutamate-homocysteine S-methyltransferase activity"/>
    <property type="evidence" value="ECO:0007669"/>
    <property type="project" value="UniProtKB-UniRule"/>
</dbReference>
<comment type="caution">
    <text evidence="10">Lacks conserved residue(s) required for the propagation of feature annotation.</text>
</comment>
<feature type="binding site" evidence="10 11">
    <location>
        <begin position="430"/>
        <end position="432"/>
    </location>
    <ligand>
        <name>L-methionine</name>
        <dbReference type="ChEBI" id="CHEBI:57844"/>
    </ligand>
</feature>
<feature type="binding site" evidence="10 11">
    <location>
        <begin position="430"/>
        <end position="432"/>
    </location>
    <ligand>
        <name>L-homocysteine</name>
        <dbReference type="ChEBI" id="CHEBI:58199"/>
    </ligand>
</feature>
<feature type="binding site" evidence="12">
    <location>
        <position position="726"/>
    </location>
    <ligand>
        <name>Zn(2+)</name>
        <dbReference type="ChEBI" id="CHEBI:29105"/>
        <label>1</label>
        <note>catalytic</note>
    </ligand>
</feature>
<feature type="binding site" evidence="10">
    <location>
        <position position="665"/>
    </location>
    <ligand>
        <name>Zn(2+)</name>
        <dbReference type="ChEBI" id="CHEBI:29105"/>
        <note>catalytic</note>
    </ligand>
</feature>
<keyword evidence="9 10" id="KW-0486">Methionine biosynthesis</keyword>
<accession>A0A0R1XEU5</accession>
<organism evidence="16 17">
    <name type="scientific">Schleiferilactobacillus harbinensis DSM 16991</name>
    <dbReference type="NCBI Taxonomy" id="1122147"/>
    <lineage>
        <taxon>Bacteria</taxon>
        <taxon>Bacillati</taxon>
        <taxon>Bacillota</taxon>
        <taxon>Bacilli</taxon>
        <taxon>Lactobacillales</taxon>
        <taxon>Lactobacillaceae</taxon>
        <taxon>Schleiferilactobacillus</taxon>
    </lineage>
</organism>
<feature type="binding site" evidence="10 11">
    <location>
        <position position="560"/>
    </location>
    <ligand>
        <name>5-methyltetrahydropteroyltri-L-glutamate</name>
        <dbReference type="ChEBI" id="CHEBI:58207"/>
    </ligand>
</feature>
<feature type="binding site" evidence="11">
    <location>
        <position position="18"/>
    </location>
    <ligand>
        <name>5-methyltetrahydropteroyltri-L-glutamate</name>
        <dbReference type="ChEBI" id="CHEBI:58207"/>
    </ligand>
</feature>
<keyword evidence="10" id="KW-0677">Repeat</keyword>
<dbReference type="Pfam" id="PF01717">
    <property type="entry name" value="Meth_synt_2"/>
    <property type="match status" value="1"/>
</dbReference>
<feature type="domain" description="Cobalamin-independent methionine synthase MetE N-terminal" evidence="15">
    <location>
        <begin position="3"/>
        <end position="313"/>
    </location>
</feature>
<dbReference type="InterPro" id="IPR013215">
    <property type="entry name" value="Cbl-indep_Met_Synth_N"/>
</dbReference>
<evidence type="ECO:0000256" key="3">
    <source>
        <dbReference type="ARBA" id="ARBA00009553"/>
    </source>
</evidence>
<sequence>MTTTIIGYPRIGEKRELKFATQKYWKHQITADELHTAGRELRQHHWQTVQAAGIDQVPTGDFSFFDTTLDTAFLLNLVPQRFKALDLNPLDEYFALARGYQGDAGDEKALSMKKWFNTNYHYIVPEFDRDTEIQVVGTKLFDEFAEAKKLGINARPSLIGPYTLLRLSRFLDGLTPDDFLPSLAAAYARIITKLRALGADWIQLDEPALVYDQTAKDLDRFTQLYDTILAAKGDGHILLQTYFGDVRDSYKLITTLPFDGLGLDFIEGPKNKDIVLENGLPDSLTLFAGVINGKNIWRTNYQKALALLAELHQPTTRLVLSTSSSLLHVPYTVRHEHHIPDDEKKYLAFAEEKLAELVDLDHIRQNGTDTLAYQENAALFAAPRYVENKTLNAQIAALQPADYQRTPDRATRLAIQAKELKLPLLPTTTIGSFPQTAAVRRNRAKLRRGEIDEAAYNAFNEEETKRWLKFQEDIGLDVLVHGEFERNDMVEYFGEQLEGFRFTDNGWVQSYGTRGVKPPIIWGDVARTHPITVATTVFAQSQTSKLVKGMLTGPVTILNWSFPRDDVSNKLSTEQIALALQGEVLDLEKHGIKIIQIDEPALRENLPLRQSDWYRQYLDWAVPAFRLVASKVQPTTQIHTHMCYSEFGDIIQAIDDLDADVISFEASRADFTLLDILKQVHFQTHVGPGVYDIHSPRIPSEEEIVDIIHHILAKLPADNVWINPDCGLKTREEPEAKQALINMVAAAKQVRGELEHANQPTL</sequence>
<dbReference type="OrthoDB" id="244285at2"/>
<evidence type="ECO:0000313" key="16">
    <source>
        <dbReference type="EMBL" id="KRM25651.1"/>
    </source>
</evidence>
<evidence type="ECO:0000256" key="4">
    <source>
        <dbReference type="ARBA" id="ARBA00022603"/>
    </source>
</evidence>
<comment type="cofactor">
    <cofactor evidence="10">
        <name>Zn(2+)</name>
        <dbReference type="ChEBI" id="CHEBI:29105"/>
    </cofactor>
    <text evidence="10">Binds 1 zinc ion per subunit.</text>
</comment>
<feature type="binding site" evidence="10">
    <location>
        <position position="726"/>
    </location>
    <ligand>
        <name>Zn(2+)</name>
        <dbReference type="ChEBI" id="CHEBI:29105"/>
        <note>catalytic</note>
    </ligand>
</feature>
<feature type="binding site" evidence="10">
    <location>
        <position position="641"/>
    </location>
    <ligand>
        <name>Zn(2+)</name>
        <dbReference type="ChEBI" id="CHEBI:29105"/>
        <note>catalytic</note>
    </ligand>
</feature>
<evidence type="ECO:0000256" key="10">
    <source>
        <dbReference type="HAMAP-Rule" id="MF_00172"/>
    </source>
</evidence>
<feature type="binding site" evidence="11">
    <location>
        <position position="119"/>
    </location>
    <ligand>
        <name>5-methyltetrahydropteroyltri-L-glutamate</name>
        <dbReference type="ChEBI" id="CHEBI:58207"/>
    </ligand>
</feature>
<evidence type="ECO:0000256" key="5">
    <source>
        <dbReference type="ARBA" id="ARBA00022605"/>
    </source>
</evidence>
<dbReference type="InterPro" id="IPR038071">
    <property type="entry name" value="UROD/MetE-like_sf"/>
</dbReference>
<dbReference type="Pfam" id="PF08267">
    <property type="entry name" value="Meth_synt_1"/>
    <property type="match status" value="1"/>
</dbReference>
<feature type="binding site" evidence="10">
    <location>
        <position position="114"/>
    </location>
    <ligand>
        <name>5-methyltetrahydropteroyltri-L-glutamate</name>
        <dbReference type="ChEBI" id="CHEBI:58207"/>
    </ligand>
</feature>
<dbReference type="PANTHER" id="PTHR30519">
    <property type="entry name" value="5-METHYLTETRAHYDROPTEROYLTRIGLUTAMATE--HOMOCYSTEINE METHYLTRANSFERASE"/>
    <property type="match status" value="1"/>
</dbReference>
<evidence type="ECO:0000256" key="6">
    <source>
        <dbReference type="ARBA" id="ARBA00022679"/>
    </source>
</evidence>
<dbReference type="GO" id="GO:0009086">
    <property type="term" value="P:methionine biosynthetic process"/>
    <property type="evidence" value="ECO:0007669"/>
    <property type="project" value="UniProtKB-UniRule"/>
</dbReference>
<name>A0A0R1XEU5_9LACO</name>